<keyword evidence="7" id="KW-0472">Membrane</keyword>
<gene>
    <name evidence="10" type="ORF">Plil01_001109300</name>
</gene>
<dbReference type="GO" id="GO:0017119">
    <property type="term" value="C:Golgi transport complex"/>
    <property type="evidence" value="ECO:0007669"/>
    <property type="project" value="InterPro"/>
</dbReference>
<organism evidence="10 11">
    <name type="scientific">Phytophthora lilii</name>
    <dbReference type="NCBI Taxonomy" id="2077276"/>
    <lineage>
        <taxon>Eukaryota</taxon>
        <taxon>Sar</taxon>
        <taxon>Stramenopiles</taxon>
        <taxon>Oomycota</taxon>
        <taxon>Peronosporomycetes</taxon>
        <taxon>Peronosporales</taxon>
        <taxon>Peronosporaceae</taxon>
        <taxon>Phytophthora</taxon>
    </lineage>
</organism>
<evidence type="ECO:0000256" key="8">
    <source>
        <dbReference type="ARBA" id="ARBA00031345"/>
    </source>
</evidence>
<sequence>MMGVPWKRTMKPIIDWETDSVYDTEHYIILVVKHGKKPHYKTELRQQDIDLRSPVLKIGKRRTQQPRQSRLLRGRGEKHFDVSQMHGMTLYRSTKQARRKNTVSLWLPGDVVDDTDPLASRKQVKTTKPSAPSHPIQTRVFSRHWYRLPDRAFIHSSIIVDDTPPYRNLSIESILDGGDDNDYYGTTIDADTGSVPPLFRPALDGYVMSETYREALQSGPANDVPIITGNNADESGAATTTNVTVAEYVATATRDLVDEYLTLYHASTDDEADDMTNNAARDISRVGRWLFGTNYWAETASSPFYTYYWSPSWTNCRRIHVPHVRGSTTASATCMTQTHSGGQSTLQSQMRCRLPETALDELALVGLIAAKLRLLVVGRYLQRVAQRPEGDTGHVQRRHAHVARAVLECQQHGQHREQYPQALDAPDAQEPQRVHADVAEALVLAALADAQEQEGAEAHAPEPHEAGEQRCAPGSGAVAPEGQQRHQRVGDGAREVEEALVLPRHGVQRREPLHAHAHGRFASFNSGVRHTKVPIAMDDAVLLESAAAAAASFDAYAWVEEALASRAGDATALAPLVPQLALRSQTLAQTLHASLQHVSLAAPALQTRLLGLREAAAPLARRLDAVHAACASGSAAASSAAGQDLRHLVALHEAKRRLQSCSQALVEAARWGRNVRACFAAVEDPTLLSLAVRGDGARLKGDADGLADRVREMHASLDVLKDLPGAWDRKQTMERLCAQIEAAVQPRLATRLREDDLGDVAPLKWCLDVLGSVDRAHLVKDEFCRARPAHVHRVWYAYSDEVQLEKTDSEDSESVFANWLDNFYGDVLRMMQRETRNARELFGADELVSVLLALLHNTFEPLTKSFRDRLVHNGPSGSDFRLGRLLKCFHATRGFAGQLVQLFKSLETDLGVNLAENEDTASSAEGMLRVVFEPYRLYFTEYTRFTSEALTDTVLRLVPTFNVKRDKVLVGEGYDEEDGDTADAVPLEYFSQRLEEASEAAWIVVDESLQQCYEFTGGAAFPEAVEAIGAAVQQFTLALSATIPAIRKYCKAEPSARVEGTSSGSLVASPDWSQFHASLALLKACGVLESQLCTVDSRLRVRMREQLAQFFGETSGSSSPRSRRKKSHDGTSIALADLVDPTRLVAAVAKAWLHEEGATRQSQFHQFEMELLDHAAGSSGFDSRFPTATLLTYDTVFLPIARVLETLPANEVRQANTTRLHLIIDLHKCIMFCSQNWRKVPDAALGDLPTFSMLPQDYITMVADLLLSLLPQLEPFAESSSLENAFIASRGAQEVCVQGEWARLGQMLHLAPPELATCQRIFGSEGKPLATEPAPTATEFVDLWTTAVASGTLAAFLSTVCSISMLSEMGAQQLAADLGYFHNVLSAVGGEGNFIVDDLRRALEMDLQMHVQHVEELRADHNSPEKQALAKINDCVAGMRQRALEPSRRLSAASAGSAAASSQFH</sequence>
<evidence type="ECO:0000313" key="10">
    <source>
        <dbReference type="EMBL" id="GMF26653.1"/>
    </source>
</evidence>
<name>A0A9W6U5D1_9STRA</name>
<dbReference type="PANTHER" id="PTHR21443">
    <property type="entry name" value="CONSERVED OLIGOMERIC GOLGI COMPLEX COMPONENT 7"/>
    <property type="match status" value="1"/>
</dbReference>
<dbReference type="InterPro" id="IPR029058">
    <property type="entry name" value="AB_hydrolase_fold"/>
</dbReference>
<dbReference type="PANTHER" id="PTHR21443:SF0">
    <property type="entry name" value="CONSERVED OLIGOMERIC GOLGI COMPLEX SUBUNIT 7"/>
    <property type="match status" value="1"/>
</dbReference>
<reference evidence="10" key="1">
    <citation type="submission" date="2023-04" db="EMBL/GenBank/DDBJ databases">
        <title>Phytophthora lilii NBRC 32176.</title>
        <authorList>
            <person name="Ichikawa N."/>
            <person name="Sato H."/>
            <person name="Tonouchi N."/>
        </authorList>
    </citation>
    <scope>NUCLEOTIDE SEQUENCE</scope>
    <source>
        <strain evidence="10">NBRC 32176</strain>
    </source>
</reference>
<evidence type="ECO:0000313" key="11">
    <source>
        <dbReference type="Proteomes" id="UP001165083"/>
    </source>
</evidence>
<evidence type="ECO:0000256" key="2">
    <source>
        <dbReference type="ARBA" id="ARBA00005831"/>
    </source>
</evidence>
<evidence type="ECO:0000256" key="4">
    <source>
        <dbReference type="ARBA" id="ARBA00022448"/>
    </source>
</evidence>
<keyword evidence="4" id="KW-0813">Transport</keyword>
<evidence type="ECO:0000256" key="9">
    <source>
        <dbReference type="SAM" id="MobiDB-lite"/>
    </source>
</evidence>
<evidence type="ECO:0000256" key="1">
    <source>
        <dbReference type="ARBA" id="ARBA00004395"/>
    </source>
</evidence>
<dbReference type="Gene3D" id="3.40.50.1820">
    <property type="entry name" value="alpha/beta hydrolase"/>
    <property type="match status" value="1"/>
</dbReference>
<evidence type="ECO:0000256" key="5">
    <source>
        <dbReference type="ARBA" id="ARBA00022927"/>
    </source>
</evidence>
<dbReference type="Proteomes" id="UP001165083">
    <property type="component" value="Unassembled WGS sequence"/>
</dbReference>
<dbReference type="SUPFAM" id="SSF53474">
    <property type="entry name" value="alpha/beta-Hydrolases"/>
    <property type="match status" value="1"/>
</dbReference>
<keyword evidence="6" id="KW-0333">Golgi apparatus</keyword>
<comment type="similarity">
    <text evidence="2">Belongs to the COG7 family.</text>
</comment>
<evidence type="ECO:0000256" key="3">
    <source>
        <dbReference type="ARBA" id="ARBA00020984"/>
    </source>
</evidence>
<feature type="region of interest" description="Disordered" evidence="9">
    <location>
        <begin position="451"/>
        <end position="492"/>
    </location>
</feature>
<dbReference type="InterPro" id="IPR019335">
    <property type="entry name" value="COG7"/>
</dbReference>
<accession>A0A9W6U5D1</accession>
<dbReference type="GO" id="GO:0000139">
    <property type="term" value="C:Golgi membrane"/>
    <property type="evidence" value="ECO:0007669"/>
    <property type="project" value="UniProtKB-SubCell"/>
</dbReference>
<evidence type="ECO:0000256" key="6">
    <source>
        <dbReference type="ARBA" id="ARBA00023034"/>
    </source>
</evidence>
<protein>
    <recommendedName>
        <fullName evidence="3">Conserved oligomeric Golgi complex subunit 7</fullName>
    </recommendedName>
    <alternativeName>
        <fullName evidence="8">Component of oligomeric Golgi complex 7</fullName>
    </alternativeName>
</protein>
<dbReference type="GO" id="GO:0006886">
    <property type="term" value="P:intracellular protein transport"/>
    <property type="evidence" value="ECO:0007669"/>
    <property type="project" value="InterPro"/>
</dbReference>
<keyword evidence="11" id="KW-1185">Reference proteome</keyword>
<feature type="compositionally biased region" description="Basic and acidic residues" evidence="9">
    <location>
        <begin position="456"/>
        <end position="468"/>
    </location>
</feature>
<dbReference type="OrthoDB" id="245173at2759"/>
<dbReference type="GO" id="GO:0006890">
    <property type="term" value="P:retrograde vesicle-mediated transport, Golgi to endoplasmic reticulum"/>
    <property type="evidence" value="ECO:0007669"/>
    <property type="project" value="TreeGrafter"/>
</dbReference>
<dbReference type="EMBL" id="BSXW01000619">
    <property type="protein sequence ID" value="GMF26653.1"/>
    <property type="molecule type" value="Genomic_DNA"/>
</dbReference>
<dbReference type="GO" id="GO:0007030">
    <property type="term" value="P:Golgi organization"/>
    <property type="evidence" value="ECO:0007669"/>
    <property type="project" value="TreeGrafter"/>
</dbReference>
<comment type="subcellular location">
    <subcellularLocation>
        <location evidence="1">Golgi apparatus membrane</location>
        <topology evidence="1">Peripheral membrane protein</topology>
    </subcellularLocation>
</comment>
<keyword evidence="5" id="KW-0653">Protein transport</keyword>
<evidence type="ECO:0000256" key="7">
    <source>
        <dbReference type="ARBA" id="ARBA00023136"/>
    </source>
</evidence>
<comment type="caution">
    <text evidence="10">The sequence shown here is derived from an EMBL/GenBank/DDBJ whole genome shotgun (WGS) entry which is preliminary data.</text>
</comment>
<proteinExistence type="inferred from homology"/>
<dbReference type="Pfam" id="PF10191">
    <property type="entry name" value="COG7"/>
    <property type="match status" value="1"/>
</dbReference>